<protein>
    <submittedName>
        <fullName evidence="1">Uncharacterized protein</fullName>
    </submittedName>
</protein>
<evidence type="ECO:0000313" key="2">
    <source>
        <dbReference type="Proteomes" id="UP001602245"/>
    </source>
</evidence>
<dbReference type="RefSeq" id="WP_020517180.1">
    <property type="nucleotide sequence ID" value="NZ_JBIAZU010000008.1"/>
</dbReference>
<name>A0ABW6WSY3_9ACTN</name>
<gene>
    <name evidence="1" type="ORF">ACFY35_43830</name>
</gene>
<dbReference type="Proteomes" id="UP001602245">
    <property type="component" value="Unassembled WGS sequence"/>
</dbReference>
<organism evidence="1 2">
    <name type="scientific">Paractinoplanes globisporus</name>
    <dbReference type="NCBI Taxonomy" id="113565"/>
    <lineage>
        <taxon>Bacteria</taxon>
        <taxon>Bacillati</taxon>
        <taxon>Actinomycetota</taxon>
        <taxon>Actinomycetes</taxon>
        <taxon>Micromonosporales</taxon>
        <taxon>Micromonosporaceae</taxon>
        <taxon>Paractinoplanes</taxon>
    </lineage>
</organism>
<comment type="caution">
    <text evidence="1">The sequence shown here is derived from an EMBL/GenBank/DDBJ whole genome shotgun (WGS) entry which is preliminary data.</text>
</comment>
<reference evidence="1 2" key="1">
    <citation type="submission" date="2024-10" db="EMBL/GenBank/DDBJ databases">
        <title>The Natural Products Discovery Center: Release of the First 8490 Sequenced Strains for Exploring Actinobacteria Biosynthetic Diversity.</title>
        <authorList>
            <person name="Kalkreuter E."/>
            <person name="Kautsar S.A."/>
            <person name="Yang D."/>
            <person name="Bader C.D."/>
            <person name="Teijaro C.N."/>
            <person name="Fluegel L."/>
            <person name="Davis C.M."/>
            <person name="Simpson J.R."/>
            <person name="Lauterbach L."/>
            <person name="Steele A.D."/>
            <person name="Gui C."/>
            <person name="Meng S."/>
            <person name="Li G."/>
            <person name="Viehrig K."/>
            <person name="Ye F."/>
            <person name="Su P."/>
            <person name="Kiefer A.F."/>
            <person name="Nichols A."/>
            <person name="Cepeda A.J."/>
            <person name="Yan W."/>
            <person name="Fan B."/>
            <person name="Jiang Y."/>
            <person name="Adhikari A."/>
            <person name="Zheng C.-J."/>
            <person name="Schuster L."/>
            <person name="Cowan T.M."/>
            <person name="Smanski M.J."/>
            <person name="Chevrette M.G."/>
            <person name="De Carvalho L.P.S."/>
            <person name="Shen B."/>
        </authorList>
    </citation>
    <scope>NUCLEOTIDE SEQUENCE [LARGE SCALE GENOMIC DNA]</scope>
    <source>
        <strain evidence="1 2">NPDC000087</strain>
    </source>
</reference>
<evidence type="ECO:0000313" key="1">
    <source>
        <dbReference type="EMBL" id="MFF5296411.1"/>
    </source>
</evidence>
<dbReference type="EMBL" id="JBIAZU010000008">
    <property type="protein sequence ID" value="MFF5296411.1"/>
    <property type="molecule type" value="Genomic_DNA"/>
</dbReference>
<keyword evidence="2" id="KW-1185">Reference proteome</keyword>
<sequence>MTAPSIAPADAELLRLETAMTAIAANLVDLDDNPARKDLDKTKLTGRTAAAWADATDALTQLWDGYRMLTDVIAEARALRDQRKLNDTDRTAFVYRVLGKSITLSTTTVPLAQRGLLGAGQVHTTCTPAELLSAMEAAFQTAASVATQAGEVWQRLLPAAADATGAVDNVRVLIRLHGGNQTTIDEADRRLGTFTRTLATDPLGVDERELNTVRDLVARADAERTSVAELKEALTQRLADAHALLNELAEAQHAAEAAWESAAERFREQDLIVVRGSDLRPDLAAVDALAAAGQWALISPRLAGWTRHARERIGALREAATRNGGMLAARNELRGRLDAYRAKALRLGLGEDTELTPLADTARTELYTAPCDLDAARAAVNAYQDALTATIARNGR</sequence>
<proteinExistence type="predicted"/>
<accession>A0ABW6WSY3</accession>